<dbReference type="AlphaFoldDB" id="A0AAD7XFS4"/>
<feature type="binding site" evidence="4">
    <location>
        <begin position="425"/>
        <end position="428"/>
    </location>
    <ligand>
        <name>GTP</name>
        <dbReference type="ChEBI" id="CHEBI:37565"/>
    </ligand>
</feature>
<dbReference type="Gene3D" id="3.40.50.300">
    <property type="entry name" value="P-loop containing nucleotide triphosphate hydrolases"/>
    <property type="match status" value="2"/>
</dbReference>
<dbReference type="SUPFAM" id="SSF52540">
    <property type="entry name" value="P-loop containing nucleoside triphosphate hydrolases"/>
    <property type="match status" value="1"/>
</dbReference>
<keyword evidence="5" id="KW-0479">Metal-binding</keyword>
<evidence type="ECO:0000256" key="1">
    <source>
        <dbReference type="ARBA" id="ARBA00022741"/>
    </source>
</evidence>
<keyword evidence="2 4" id="KW-0342">GTP-binding</keyword>
<dbReference type="GO" id="GO:0003924">
    <property type="term" value="F:GTPase activity"/>
    <property type="evidence" value="ECO:0007669"/>
    <property type="project" value="InterPro"/>
</dbReference>
<reference evidence="7" key="1">
    <citation type="submission" date="2022-11" db="EMBL/GenBank/DDBJ databases">
        <title>Genome Sequence of Cubamyces cubensis.</title>
        <authorList>
            <person name="Buettner E."/>
        </authorList>
    </citation>
    <scope>NUCLEOTIDE SEQUENCE</scope>
    <source>
        <strain evidence="7">MPL-01</strain>
    </source>
</reference>
<dbReference type="GO" id="GO:0046872">
    <property type="term" value="F:metal ion binding"/>
    <property type="evidence" value="ECO:0007669"/>
    <property type="project" value="UniProtKB-KW"/>
</dbReference>
<feature type="region of interest" description="Disordered" evidence="6">
    <location>
        <begin position="242"/>
        <end position="266"/>
    </location>
</feature>
<feature type="region of interest" description="Disordered" evidence="6">
    <location>
        <begin position="1"/>
        <end position="32"/>
    </location>
</feature>
<keyword evidence="3" id="KW-0807">Transducer</keyword>
<evidence type="ECO:0008006" key="9">
    <source>
        <dbReference type="Google" id="ProtNLM"/>
    </source>
</evidence>
<evidence type="ECO:0000256" key="4">
    <source>
        <dbReference type="PIRSR" id="PIRSR601019-1"/>
    </source>
</evidence>
<dbReference type="GO" id="GO:0001664">
    <property type="term" value="F:G protein-coupled receptor binding"/>
    <property type="evidence" value="ECO:0007669"/>
    <property type="project" value="TreeGrafter"/>
</dbReference>
<dbReference type="InterPro" id="IPR027417">
    <property type="entry name" value="P-loop_NTPase"/>
</dbReference>
<sequence length="497" mass="54715">MPSKNSKIVTEGDPLAHVMAPPPNETEEQREARLAAEAEAKRISDAIDEELQRQAKAEKRGPKPVKILLLGQSESGKSTTLKNFQLMNTPKAFRAERASWRAVVHLNVVRSIRVILEAMAEAQAYHASTYSSPNTPIRTHAPDLFHAASGSSLNRDARSQHPPLTAEHLKLKLRLSPLVQVEEALIRRLTPAGSGEVEATQLLSISGGASHADRARALDREVAVNSQFAWKGVFHKMIGRNSSDGDADYSDPDPVTDAGGDRSQDPSRILHACAEDMITLWNDPVIKALLRAQGIRMEDMPGFFLDSIARVTHPKYIPTDDDILRARLKTLGVSEHRFTIKEVFAGGISRDLRIYDVGGHRSLRAAWAPFFDDMNAILFLAPLSGFDQVLAEDESVNRLEDSVLLWKSICSNQLLGKTNLILFLNKVDIFRAKLKAGIQFGQYIISYGNRPNDYDNTSACADVLLPLYLRNGHEVDVERAAGQEAPAGAIPPAAAKY</sequence>
<keyword evidence="8" id="KW-1185">Reference proteome</keyword>
<protein>
    <recommendedName>
        <fullName evidence="9">Guanine nucleotide-binding protein alpha-4 subunit</fullName>
    </recommendedName>
</protein>
<dbReference type="PRINTS" id="PR00318">
    <property type="entry name" value="GPROTEINA"/>
</dbReference>
<dbReference type="SUPFAM" id="SSF47895">
    <property type="entry name" value="Transducin (alpha subunit), insertion domain"/>
    <property type="match status" value="1"/>
</dbReference>
<dbReference type="GO" id="GO:0007188">
    <property type="term" value="P:adenylate cyclase-modulating G protein-coupled receptor signaling pathway"/>
    <property type="evidence" value="ECO:0007669"/>
    <property type="project" value="TreeGrafter"/>
</dbReference>
<dbReference type="InterPro" id="IPR001019">
    <property type="entry name" value="Gprotein_alpha_su"/>
</dbReference>
<dbReference type="PROSITE" id="PS51882">
    <property type="entry name" value="G_ALPHA"/>
    <property type="match status" value="1"/>
</dbReference>
<dbReference type="InterPro" id="IPR011025">
    <property type="entry name" value="GproteinA_insert"/>
</dbReference>
<evidence type="ECO:0000256" key="2">
    <source>
        <dbReference type="ARBA" id="ARBA00023134"/>
    </source>
</evidence>
<dbReference type="Pfam" id="PF00503">
    <property type="entry name" value="G-alpha"/>
    <property type="match status" value="1"/>
</dbReference>
<evidence type="ECO:0000256" key="3">
    <source>
        <dbReference type="ARBA" id="ARBA00023224"/>
    </source>
</evidence>
<dbReference type="EMBL" id="JAPEVG010000057">
    <property type="protein sequence ID" value="KAJ8488857.1"/>
    <property type="molecule type" value="Genomic_DNA"/>
</dbReference>
<keyword evidence="5" id="KW-0460">Magnesium</keyword>
<feature type="binding site" evidence="5">
    <location>
        <position position="330"/>
    </location>
    <ligand>
        <name>Mg(2+)</name>
        <dbReference type="ChEBI" id="CHEBI:18420"/>
    </ligand>
</feature>
<dbReference type="GO" id="GO:0005834">
    <property type="term" value="C:heterotrimeric G-protein complex"/>
    <property type="evidence" value="ECO:0007669"/>
    <property type="project" value="TreeGrafter"/>
</dbReference>
<dbReference type="GO" id="GO:0031683">
    <property type="term" value="F:G-protein beta/gamma-subunit complex binding"/>
    <property type="evidence" value="ECO:0007669"/>
    <property type="project" value="InterPro"/>
</dbReference>
<evidence type="ECO:0000313" key="8">
    <source>
        <dbReference type="Proteomes" id="UP001215151"/>
    </source>
</evidence>
<dbReference type="FunFam" id="3.40.50.300:FF:000720">
    <property type="entry name" value="Guanine nucleotide-binding protein G(k) subunit alpha"/>
    <property type="match status" value="1"/>
</dbReference>
<dbReference type="Proteomes" id="UP001215151">
    <property type="component" value="Unassembled WGS sequence"/>
</dbReference>
<dbReference type="GO" id="GO:0005737">
    <property type="term" value="C:cytoplasm"/>
    <property type="evidence" value="ECO:0007669"/>
    <property type="project" value="TreeGrafter"/>
</dbReference>
<comment type="caution">
    <text evidence="7">The sequence shown here is derived from an EMBL/GenBank/DDBJ whole genome shotgun (WGS) entry which is preliminary data.</text>
</comment>
<evidence type="ECO:0000256" key="6">
    <source>
        <dbReference type="SAM" id="MobiDB-lite"/>
    </source>
</evidence>
<feature type="binding site" evidence="4">
    <location>
        <begin position="324"/>
        <end position="330"/>
    </location>
    <ligand>
        <name>GTP</name>
        <dbReference type="ChEBI" id="CHEBI:37565"/>
    </ligand>
</feature>
<dbReference type="GO" id="GO:0005525">
    <property type="term" value="F:GTP binding"/>
    <property type="evidence" value="ECO:0007669"/>
    <property type="project" value="UniProtKB-KW"/>
</dbReference>
<evidence type="ECO:0000256" key="5">
    <source>
        <dbReference type="PIRSR" id="PIRSR601019-2"/>
    </source>
</evidence>
<keyword evidence="1 4" id="KW-0547">Nucleotide-binding</keyword>
<dbReference type="PANTHER" id="PTHR10218:SF360">
    <property type="entry name" value="GUANINE NUCLEOTIDE-BINDING PROTEIN SUBUNIT ALPHA HOMOLOG"/>
    <property type="match status" value="1"/>
</dbReference>
<evidence type="ECO:0000313" key="7">
    <source>
        <dbReference type="EMBL" id="KAJ8488857.1"/>
    </source>
</evidence>
<organism evidence="7 8">
    <name type="scientific">Trametes cubensis</name>
    <dbReference type="NCBI Taxonomy" id="1111947"/>
    <lineage>
        <taxon>Eukaryota</taxon>
        <taxon>Fungi</taxon>
        <taxon>Dikarya</taxon>
        <taxon>Basidiomycota</taxon>
        <taxon>Agaricomycotina</taxon>
        <taxon>Agaricomycetes</taxon>
        <taxon>Polyporales</taxon>
        <taxon>Polyporaceae</taxon>
        <taxon>Trametes</taxon>
    </lineage>
</organism>
<dbReference type="PANTHER" id="PTHR10218">
    <property type="entry name" value="GTP-BINDING PROTEIN ALPHA SUBUNIT"/>
    <property type="match status" value="1"/>
</dbReference>
<dbReference type="SMART" id="SM00275">
    <property type="entry name" value="G_alpha"/>
    <property type="match status" value="1"/>
</dbReference>
<name>A0AAD7XFS4_9APHY</name>
<proteinExistence type="predicted"/>
<gene>
    <name evidence="7" type="ORF">ONZ51_g3328</name>
</gene>
<accession>A0AAD7XFS4</accession>